<keyword evidence="2" id="KW-1185">Reference proteome</keyword>
<evidence type="ECO:0000313" key="1">
    <source>
        <dbReference type="EMBL" id="KAK1432572.1"/>
    </source>
</evidence>
<organism evidence="1 2">
    <name type="scientific">Tagetes erecta</name>
    <name type="common">African marigold</name>
    <dbReference type="NCBI Taxonomy" id="13708"/>
    <lineage>
        <taxon>Eukaryota</taxon>
        <taxon>Viridiplantae</taxon>
        <taxon>Streptophyta</taxon>
        <taxon>Embryophyta</taxon>
        <taxon>Tracheophyta</taxon>
        <taxon>Spermatophyta</taxon>
        <taxon>Magnoliopsida</taxon>
        <taxon>eudicotyledons</taxon>
        <taxon>Gunneridae</taxon>
        <taxon>Pentapetalae</taxon>
        <taxon>asterids</taxon>
        <taxon>campanulids</taxon>
        <taxon>Asterales</taxon>
        <taxon>Asteraceae</taxon>
        <taxon>Asteroideae</taxon>
        <taxon>Heliantheae alliance</taxon>
        <taxon>Tageteae</taxon>
        <taxon>Tagetes</taxon>
    </lineage>
</organism>
<proteinExistence type="predicted"/>
<comment type="caution">
    <text evidence="1">The sequence shown here is derived from an EMBL/GenBank/DDBJ whole genome shotgun (WGS) entry which is preliminary data.</text>
</comment>
<protein>
    <submittedName>
        <fullName evidence="1">Uncharacterized protein</fullName>
    </submittedName>
</protein>
<reference evidence="1" key="1">
    <citation type="journal article" date="2023" name="bioRxiv">
        <title>Improved chromosome-level genome assembly for marigold (Tagetes erecta).</title>
        <authorList>
            <person name="Jiang F."/>
            <person name="Yuan L."/>
            <person name="Wang S."/>
            <person name="Wang H."/>
            <person name="Xu D."/>
            <person name="Wang A."/>
            <person name="Fan W."/>
        </authorList>
    </citation>
    <scope>NUCLEOTIDE SEQUENCE</scope>
    <source>
        <strain evidence="1">WSJ</strain>
        <tissue evidence="1">Leaf</tissue>
    </source>
</reference>
<evidence type="ECO:0000313" key="2">
    <source>
        <dbReference type="Proteomes" id="UP001229421"/>
    </source>
</evidence>
<name>A0AAD8P5B4_TARER</name>
<dbReference type="Proteomes" id="UP001229421">
    <property type="component" value="Unassembled WGS sequence"/>
</dbReference>
<accession>A0AAD8P5B4</accession>
<gene>
    <name evidence="1" type="ORF">QVD17_09469</name>
</gene>
<dbReference type="AlphaFoldDB" id="A0AAD8P5B4"/>
<sequence>MMRHQDSWQSEAMVCVSVRIQVLTMKDKVRGGGCGAVLKFIDVVDLVSLGIIEVSGSYAKLIKLKELLYQR</sequence>
<dbReference type="EMBL" id="JAUHHV010000002">
    <property type="protein sequence ID" value="KAK1432572.1"/>
    <property type="molecule type" value="Genomic_DNA"/>
</dbReference>